<dbReference type="InterPro" id="IPR029028">
    <property type="entry name" value="Alpha/beta_knot_MTases"/>
</dbReference>
<accession>A0A7C4JN19</accession>
<name>A0A7C4JN19_STAMA</name>
<comment type="caution">
    <text evidence="2">The sequence shown here is derived from an EMBL/GenBank/DDBJ whole genome shotgun (WGS) entry which is preliminary data.</text>
</comment>
<dbReference type="AlphaFoldDB" id="A0A7C4JN19"/>
<proteinExistence type="predicted"/>
<organism evidence="2">
    <name type="scientific">Staphylothermus marinus</name>
    <dbReference type="NCBI Taxonomy" id="2280"/>
    <lineage>
        <taxon>Archaea</taxon>
        <taxon>Thermoproteota</taxon>
        <taxon>Thermoprotei</taxon>
        <taxon>Desulfurococcales</taxon>
        <taxon>Desulfurococcaceae</taxon>
        <taxon>Staphylothermus</taxon>
    </lineage>
</organism>
<evidence type="ECO:0000313" key="2">
    <source>
        <dbReference type="EMBL" id="HGQ73835.1"/>
    </source>
</evidence>
<dbReference type="InterPro" id="IPR003750">
    <property type="entry name" value="Put_MeTrfase-C9orf114-like"/>
</dbReference>
<dbReference type="PANTHER" id="PTHR12150:SF13">
    <property type="entry name" value="METHYLTRANSFERASE C9ORF114-RELATED"/>
    <property type="match status" value="1"/>
</dbReference>
<protein>
    <submittedName>
        <fullName evidence="2">Uncharacterized protein</fullName>
    </submittedName>
</protein>
<sequence>MVYLAVAIPSSILSVEHSLLLKTIRIHQVIRFSSIFGVEELIIYRDGFTKPSDHYLYVELFRKIHNYLTTPPYLRKKLVKLDNDLSHVGALPPLRLSIYDVSSRGRVGEKRIGWITDKFGYVDIGLGKRFRIINAESCSPIRDRFVYVEILNIDLREVKCLDEKPYLGPLIKNYGSLREVIENYSTKGFYIIATSRWGEKPSINDLLELRNKDSLLILFGSPKHGLYELASAEGFSLEEKVNVVWRTIVNQMVKTVRTEEALIGTLTVINMFINAS</sequence>
<dbReference type="SUPFAM" id="SSF75217">
    <property type="entry name" value="alpha/beta knot"/>
    <property type="match status" value="1"/>
</dbReference>
<dbReference type="CDD" id="cd18086">
    <property type="entry name" value="HsC9orf114-like"/>
    <property type="match status" value="1"/>
</dbReference>
<evidence type="ECO:0000313" key="1">
    <source>
        <dbReference type="EMBL" id="HGQ59419.1"/>
    </source>
</evidence>
<dbReference type="Gene3D" id="2.40.50.140">
    <property type="entry name" value="Nucleic acid-binding proteins"/>
    <property type="match status" value="1"/>
</dbReference>
<dbReference type="EMBL" id="DTBP01000014">
    <property type="protein sequence ID" value="HGQ73835.1"/>
    <property type="molecule type" value="Genomic_DNA"/>
</dbReference>
<dbReference type="InterPro" id="IPR012340">
    <property type="entry name" value="NA-bd_OB-fold"/>
</dbReference>
<dbReference type="Pfam" id="PF02598">
    <property type="entry name" value="Methyltrn_RNA_3"/>
    <property type="match status" value="1"/>
</dbReference>
<dbReference type="InterPro" id="IPR029026">
    <property type="entry name" value="tRNA_m1G_MTases_N"/>
</dbReference>
<gene>
    <name evidence="1" type="ORF">ENU09_01665</name>
    <name evidence="2" type="ORF">ENU20_02005</name>
</gene>
<dbReference type="Gene3D" id="3.40.1280.10">
    <property type="match status" value="1"/>
</dbReference>
<reference evidence="2" key="1">
    <citation type="journal article" date="2020" name="mSystems">
        <title>Genome- and Community-Level Interaction Insights into Carbon Utilization and Element Cycling Functions of Hydrothermarchaeota in Hydrothermal Sediment.</title>
        <authorList>
            <person name="Zhou Z."/>
            <person name="Liu Y."/>
            <person name="Xu W."/>
            <person name="Pan J."/>
            <person name="Luo Z.H."/>
            <person name="Li M."/>
        </authorList>
    </citation>
    <scope>NUCLEOTIDE SEQUENCE [LARGE SCALE GENOMIC DNA]</scope>
    <source>
        <strain evidence="1">SpSt-638</strain>
        <strain evidence="2">SpSt-648</strain>
    </source>
</reference>
<dbReference type="EMBL" id="DTBE01000046">
    <property type="protein sequence ID" value="HGQ59419.1"/>
    <property type="molecule type" value="Genomic_DNA"/>
</dbReference>
<dbReference type="PANTHER" id="PTHR12150">
    <property type="entry name" value="CLASS IV SAM-BINDING METHYLTRANSFERASE-RELATED"/>
    <property type="match status" value="1"/>
</dbReference>